<evidence type="ECO:0000256" key="5">
    <source>
        <dbReference type="ARBA" id="ARBA00023150"/>
    </source>
</evidence>
<comment type="pathway">
    <text evidence="1">Cofactor biosynthesis; molybdopterin biosynthesis.</text>
</comment>
<dbReference type="AlphaFoldDB" id="A0AAW7QXZ9"/>
<evidence type="ECO:0000313" key="13">
    <source>
        <dbReference type="EMBL" id="MDN7129788.1"/>
    </source>
</evidence>
<keyword evidence="12" id="KW-0808">Transferase</keyword>
<accession>A0AAW7QXZ9</accession>
<evidence type="ECO:0000256" key="3">
    <source>
        <dbReference type="ARBA" id="ARBA00011950"/>
    </source>
</evidence>
<dbReference type="InterPro" id="IPR003448">
    <property type="entry name" value="Mopterin_biosynth_MoaE"/>
</dbReference>
<evidence type="ECO:0000256" key="8">
    <source>
        <dbReference type="ARBA" id="ARBA00030407"/>
    </source>
</evidence>
<evidence type="ECO:0000256" key="10">
    <source>
        <dbReference type="ARBA" id="ARBA00032474"/>
    </source>
</evidence>
<proteinExistence type="inferred from homology"/>
<evidence type="ECO:0000313" key="15">
    <source>
        <dbReference type="Proteomes" id="UP001169492"/>
    </source>
</evidence>
<evidence type="ECO:0000256" key="2">
    <source>
        <dbReference type="ARBA" id="ARBA00005426"/>
    </source>
</evidence>
<comment type="caution">
    <text evidence="12">The sequence shown here is derived from an EMBL/GenBank/DDBJ whole genome shotgun (WGS) entry which is preliminary data.</text>
</comment>
<dbReference type="Proteomes" id="UP001169492">
    <property type="component" value="Unassembled WGS sequence"/>
</dbReference>
<dbReference type="PANTHER" id="PTHR23404">
    <property type="entry name" value="MOLYBDOPTERIN SYNTHASE RELATED"/>
    <property type="match status" value="1"/>
</dbReference>
<evidence type="ECO:0000256" key="11">
    <source>
        <dbReference type="ARBA" id="ARBA00049878"/>
    </source>
</evidence>
<gene>
    <name evidence="12" type="primary">moaE</name>
    <name evidence="12" type="ORF">J6I90_07585</name>
    <name evidence="13" type="ORF">J6I92_07870</name>
</gene>
<evidence type="ECO:0000256" key="9">
    <source>
        <dbReference type="ARBA" id="ARBA00030781"/>
    </source>
</evidence>
<evidence type="ECO:0000313" key="14">
    <source>
        <dbReference type="Proteomes" id="UP001169491"/>
    </source>
</evidence>
<keyword evidence="14" id="KW-1185">Reference proteome</keyword>
<evidence type="ECO:0000256" key="1">
    <source>
        <dbReference type="ARBA" id="ARBA00005046"/>
    </source>
</evidence>
<comment type="subunit">
    <text evidence="6">Heterotetramer of 2 MoaD subunits and 2 MoaE subunits. Also stable as homodimer. The enzyme changes between these two forms during catalysis.</text>
</comment>
<dbReference type="EMBL" id="JAGGJC010000002">
    <property type="protein sequence ID" value="MDN7129788.1"/>
    <property type="molecule type" value="Genomic_DNA"/>
</dbReference>
<sequence length="151" mass="16887">MSQRIRVQTADFDVAAEYQRLAQTSSCGAVVTFSGLVRELVDAELEALTLEHYPGMTERVLEQLVEQACKRWQLGEVTLIHRVGRLALNEQIVFVGVAAAHRKAAFAAAMFIMDFLKTQAPFWKQEHSSTGSYWVAAKATDKQAAEAWQEN</sequence>
<dbReference type="Proteomes" id="UP001169491">
    <property type="component" value="Unassembled WGS sequence"/>
</dbReference>
<dbReference type="Gene3D" id="3.90.1170.40">
    <property type="entry name" value="Molybdopterin biosynthesis MoaE subunit"/>
    <property type="match status" value="1"/>
</dbReference>
<evidence type="ECO:0000256" key="4">
    <source>
        <dbReference type="ARBA" id="ARBA00013858"/>
    </source>
</evidence>
<dbReference type="EMBL" id="JAGGJB010000004">
    <property type="protein sequence ID" value="MDN7124738.1"/>
    <property type="molecule type" value="Genomic_DNA"/>
</dbReference>
<dbReference type="GO" id="GO:0030366">
    <property type="term" value="F:molybdopterin synthase activity"/>
    <property type="evidence" value="ECO:0007669"/>
    <property type="project" value="UniProtKB-EC"/>
</dbReference>
<evidence type="ECO:0000256" key="6">
    <source>
        <dbReference type="ARBA" id="ARBA00026066"/>
    </source>
</evidence>
<dbReference type="GO" id="GO:0006777">
    <property type="term" value="P:Mo-molybdopterin cofactor biosynthetic process"/>
    <property type="evidence" value="ECO:0007669"/>
    <property type="project" value="UniProtKB-KW"/>
</dbReference>
<name>A0AAW7QXZ9_9GAMM</name>
<evidence type="ECO:0000313" key="12">
    <source>
        <dbReference type="EMBL" id="MDN7124738.1"/>
    </source>
</evidence>
<reference evidence="14 15" key="1">
    <citation type="submission" date="2021-03" db="EMBL/GenBank/DDBJ databases">
        <title>Pseudidiomarina terrestris, a new bacterium isolated from saline soil.</title>
        <authorList>
            <person name="Galisteo C."/>
            <person name="De La Haba R."/>
            <person name="Sanchez-Porro C."/>
            <person name="Ventosa A."/>
        </authorList>
    </citation>
    <scope>NUCLEOTIDE SEQUENCE [LARGE SCALE GENOMIC DNA]</scope>
    <source>
        <strain evidence="12 15">1APP75-32.1</strain>
        <strain evidence="14">1APR75-15</strain>
        <strain evidence="13">1ASR75-15</strain>
    </source>
</reference>
<protein>
    <recommendedName>
        <fullName evidence="4">Molybdopterin synthase catalytic subunit</fullName>
        <ecNumber evidence="3">2.8.1.12</ecNumber>
    </recommendedName>
    <alternativeName>
        <fullName evidence="9">MPT synthase subunit 2</fullName>
    </alternativeName>
    <alternativeName>
        <fullName evidence="7">Molybdenum cofactor biosynthesis protein E</fullName>
    </alternativeName>
    <alternativeName>
        <fullName evidence="8">Molybdopterin-converting factor large subunit</fullName>
    </alternativeName>
    <alternativeName>
        <fullName evidence="10">Molybdopterin-converting factor subunit 2</fullName>
    </alternativeName>
</protein>
<dbReference type="RefSeq" id="WP_301722004.1">
    <property type="nucleotide sequence ID" value="NZ_JAGGJB010000004.1"/>
</dbReference>
<dbReference type="CDD" id="cd00756">
    <property type="entry name" value="MoaE"/>
    <property type="match status" value="1"/>
</dbReference>
<organism evidence="12 15">
    <name type="scientific">Pseudidiomarina terrestris</name>
    <dbReference type="NCBI Taxonomy" id="2820060"/>
    <lineage>
        <taxon>Bacteria</taxon>
        <taxon>Pseudomonadati</taxon>
        <taxon>Pseudomonadota</taxon>
        <taxon>Gammaproteobacteria</taxon>
        <taxon>Alteromonadales</taxon>
        <taxon>Idiomarinaceae</taxon>
        <taxon>Pseudidiomarina</taxon>
    </lineage>
</organism>
<evidence type="ECO:0000256" key="7">
    <source>
        <dbReference type="ARBA" id="ARBA00029745"/>
    </source>
</evidence>
<dbReference type="SUPFAM" id="SSF54690">
    <property type="entry name" value="Molybdopterin synthase subunit MoaE"/>
    <property type="match status" value="1"/>
</dbReference>
<comment type="similarity">
    <text evidence="2">Belongs to the MoaE family.</text>
</comment>
<dbReference type="NCBIfam" id="NF007959">
    <property type="entry name" value="PRK10678.1"/>
    <property type="match status" value="1"/>
</dbReference>
<dbReference type="Pfam" id="PF02391">
    <property type="entry name" value="MoaE"/>
    <property type="match status" value="1"/>
</dbReference>
<dbReference type="EC" id="2.8.1.12" evidence="3"/>
<keyword evidence="5" id="KW-0501">Molybdenum cofactor biosynthesis</keyword>
<dbReference type="InterPro" id="IPR036563">
    <property type="entry name" value="MoaE_sf"/>
</dbReference>
<comment type="catalytic activity">
    <reaction evidence="11">
        <text>2 [molybdopterin-synthase sulfur-carrier protein]-C-terminal-Gly-aminoethanethioate + cyclic pyranopterin phosphate + H2O = molybdopterin + 2 [molybdopterin-synthase sulfur-carrier protein]-C-terminal Gly-Gly + 2 H(+)</text>
        <dbReference type="Rhea" id="RHEA:26333"/>
        <dbReference type="Rhea" id="RHEA-COMP:12202"/>
        <dbReference type="Rhea" id="RHEA-COMP:19907"/>
        <dbReference type="ChEBI" id="CHEBI:15377"/>
        <dbReference type="ChEBI" id="CHEBI:15378"/>
        <dbReference type="ChEBI" id="CHEBI:58698"/>
        <dbReference type="ChEBI" id="CHEBI:59648"/>
        <dbReference type="ChEBI" id="CHEBI:90778"/>
        <dbReference type="ChEBI" id="CHEBI:232372"/>
        <dbReference type="EC" id="2.8.1.12"/>
    </reaction>
</comment>